<sequence length="118" mass="12709">MKPLVLQKRKCSKGSIRTTKRVCMRRYRAIYRSLAAATTIRSLPPQGAIITTTTNNGGVDKSSSSSLLSSSSASSSSTSSRDEPKSPSPKENWPNLRTNGGGGPNLSSNELENMNHRI</sequence>
<evidence type="ECO:0000256" key="1">
    <source>
        <dbReference type="SAM" id="MobiDB-lite"/>
    </source>
</evidence>
<name>A0A7T8GME7_CALRO</name>
<evidence type="ECO:0000313" key="3">
    <source>
        <dbReference type="Proteomes" id="UP000595437"/>
    </source>
</evidence>
<gene>
    <name evidence="2" type="ORF">FKW44_024668</name>
</gene>
<proteinExistence type="predicted"/>
<feature type="non-terminal residue" evidence="2">
    <location>
        <position position="1"/>
    </location>
</feature>
<accession>A0A7T8GME7</accession>
<reference evidence="3" key="1">
    <citation type="submission" date="2021-01" db="EMBL/GenBank/DDBJ databases">
        <title>Caligus Genome Assembly.</title>
        <authorList>
            <person name="Gallardo-Escarate C."/>
        </authorList>
    </citation>
    <scope>NUCLEOTIDE SEQUENCE [LARGE SCALE GENOMIC DNA]</scope>
</reference>
<feature type="compositionally biased region" description="Low complexity" evidence="1">
    <location>
        <begin position="49"/>
        <end position="79"/>
    </location>
</feature>
<protein>
    <submittedName>
        <fullName evidence="2">LOC100121651</fullName>
    </submittedName>
</protein>
<feature type="region of interest" description="Disordered" evidence="1">
    <location>
        <begin position="45"/>
        <end position="118"/>
    </location>
</feature>
<evidence type="ECO:0000313" key="2">
    <source>
        <dbReference type="EMBL" id="QQP32377.1"/>
    </source>
</evidence>
<dbReference type="EMBL" id="CP045909">
    <property type="protein sequence ID" value="QQP32377.1"/>
    <property type="molecule type" value="Genomic_DNA"/>
</dbReference>
<keyword evidence="3" id="KW-1185">Reference proteome</keyword>
<dbReference type="AlphaFoldDB" id="A0A7T8GME7"/>
<organism evidence="2 3">
    <name type="scientific">Caligus rogercresseyi</name>
    <name type="common">Sea louse</name>
    <dbReference type="NCBI Taxonomy" id="217165"/>
    <lineage>
        <taxon>Eukaryota</taxon>
        <taxon>Metazoa</taxon>
        <taxon>Ecdysozoa</taxon>
        <taxon>Arthropoda</taxon>
        <taxon>Crustacea</taxon>
        <taxon>Multicrustacea</taxon>
        <taxon>Hexanauplia</taxon>
        <taxon>Copepoda</taxon>
        <taxon>Siphonostomatoida</taxon>
        <taxon>Caligidae</taxon>
        <taxon>Caligus</taxon>
    </lineage>
</organism>
<dbReference type="Proteomes" id="UP000595437">
    <property type="component" value="Chromosome 20"/>
</dbReference>